<sequence>MHSRILRYLDEVVRSGSIRAASEKLHVAPSAISRQIKTLEEQVGAPVFHRGARDMTLTAAGELLMVHVRDTLREESRTLAQIEDLKGLRRGEVSLSIMSGLAGNVIPKSLAAFRKANPRVSLKVQLLPTGEAILENVAAGDADFGIGFDFPERFGLRIHTTSLVQLGAVMAAGHPLAARSSLRLSDCIAYPLILADGSMVIRPYLDHWLAPLRSSPGILAETNSIEMMRELAAGSDGITFLTRFDVERDVAAGRLVLVPVQEFADRTQRLMVIGSERYGNAMANVYLETLKPMLAGL</sequence>
<dbReference type="InterPro" id="IPR050950">
    <property type="entry name" value="HTH-type_LysR_regulators"/>
</dbReference>
<dbReference type="AlphaFoldDB" id="A0A8J6YUI8"/>
<dbReference type="Pfam" id="PF03466">
    <property type="entry name" value="LysR_substrate"/>
    <property type="match status" value="1"/>
</dbReference>
<dbReference type="InterPro" id="IPR000847">
    <property type="entry name" value="LysR_HTH_N"/>
</dbReference>
<evidence type="ECO:0000313" key="6">
    <source>
        <dbReference type="EMBL" id="MBE3639528.1"/>
    </source>
</evidence>
<comment type="caution">
    <text evidence="6">The sequence shown here is derived from an EMBL/GenBank/DDBJ whole genome shotgun (WGS) entry which is preliminary data.</text>
</comment>
<dbReference type="Gene3D" id="3.40.190.290">
    <property type="match status" value="1"/>
</dbReference>
<dbReference type="GO" id="GO:0003677">
    <property type="term" value="F:DNA binding"/>
    <property type="evidence" value="ECO:0007669"/>
    <property type="project" value="UniProtKB-KW"/>
</dbReference>
<dbReference type="GO" id="GO:0005829">
    <property type="term" value="C:cytosol"/>
    <property type="evidence" value="ECO:0007669"/>
    <property type="project" value="TreeGrafter"/>
</dbReference>
<organism evidence="6 7">
    <name type="scientific">Mangrovicoccus algicola</name>
    <dbReference type="NCBI Taxonomy" id="2771008"/>
    <lineage>
        <taxon>Bacteria</taxon>
        <taxon>Pseudomonadati</taxon>
        <taxon>Pseudomonadota</taxon>
        <taxon>Alphaproteobacteria</taxon>
        <taxon>Rhodobacterales</taxon>
        <taxon>Paracoccaceae</taxon>
        <taxon>Mangrovicoccus</taxon>
    </lineage>
</organism>
<evidence type="ECO:0000259" key="5">
    <source>
        <dbReference type="PROSITE" id="PS50931"/>
    </source>
</evidence>
<dbReference type="FunFam" id="1.10.10.10:FF:000001">
    <property type="entry name" value="LysR family transcriptional regulator"/>
    <property type="match status" value="1"/>
</dbReference>
<evidence type="ECO:0000256" key="4">
    <source>
        <dbReference type="ARBA" id="ARBA00023163"/>
    </source>
</evidence>
<dbReference type="SUPFAM" id="SSF53850">
    <property type="entry name" value="Periplasmic binding protein-like II"/>
    <property type="match status" value="1"/>
</dbReference>
<dbReference type="EMBL" id="JACVXA010000049">
    <property type="protein sequence ID" value="MBE3639528.1"/>
    <property type="molecule type" value="Genomic_DNA"/>
</dbReference>
<comment type="similarity">
    <text evidence="1">Belongs to the LysR transcriptional regulatory family.</text>
</comment>
<evidence type="ECO:0000256" key="2">
    <source>
        <dbReference type="ARBA" id="ARBA00023015"/>
    </source>
</evidence>
<evidence type="ECO:0000256" key="3">
    <source>
        <dbReference type="ARBA" id="ARBA00023125"/>
    </source>
</evidence>
<keyword evidence="4" id="KW-0804">Transcription</keyword>
<dbReference type="GO" id="GO:0003700">
    <property type="term" value="F:DNA-binding transcription factor activity"/>
    <property type="evidence" value="ECO:0007669"/>
    <property type="project" value="InterPro"/>
</dbReference>
<dbReference type="RefSeq" id="WP_193184288.1">
    <property type="nucleotide sequence ID" value="NZ_JACVXA010000049.1"/>
</dbReference>
<keyword evidence="2" id="KW-0805">Transcription regulation</keyword>
<keyword evidence="7" id="KW-1185">Reference proteome</keyword>
<dbReference type="PRINTS" id="PR00039">
    <property type="entry name" value="HTHLYSR"/>
</dbReference>
<gene>
    <name evidence="6" type="ORF">ICN82_15100</name>
</gene>
<dbReference type="InterPro" id="IPR036388">
    <property type="entry name" value="WH-like_DNA-bd_sf"/>
</dbReference>
<evidence type="ECO:0000256" key="1">
    <source>
        <dbReference type="ARBA" id="ARBA00009437"/>
    </source>
</evidence>
<feature type="domain" description="HTH lysR-type" evidence="5">
    <location>
        <begin position="1"/>
        <end position="58"/>
    </location>
</feature>
<dbReference type="PANTHER" id="PTHR30419">
    <property type="entry name" value="HTH-TYPE TRANSCRIPTIONAL REGULATOR YBHD"/>
    <property type="match status" value="1"/>
</dbReference>
<protein>
    <submittedName>
        <fullName evidence="6">LysR family transcriptional regulator</fullName>
    </submittedName>
</protein>
<dbReference type="InterPro" id="IPR005119">
    <property type="entry name" value="LysR_subst-bd"/>
</dbReference>
<evidence type="ECO:0000313" key="7">
    <source>
        <dbReference type="Proteomes" id="UP000609121"/>
    </source>
</evidence>
<reference evidence="6" key="1">
    <citation type="submission" date="2020-09" db="EMBL/GenBank/DDBJ databases">
        <title>A novel bacterium of genus Mangrovicoccus, isolated from South China Sea.</title>
        <authorList>
            <person name="Huang H."/>
            <person name="Mo K."/>
            <person name="Hu Y."/>
        </authorList>
    </citation>
    <scope>NUCLEOTIDE SEQUENCE</scope>
    <source>
        <strain evidence="6">HB182678</strain>
    </source>
</reference>
<dbReference type="InterPro" id="IPR036390">
    <property type="entry name" value="WH_DNA-bd_sf"/>
</dbReference>
<dbReference type="Gene3D" id="1.10.10.10">
    <property type="entry name" value="Winged helix-like DNA-binding domain superfamily/Winged helix DNA-binding domain"/>
    <property type="match status" value="1"/>
</dbReference>
<dbReference type="SUPFAM" id="SSF46785">
    <property type="entry name" value="Winged helix' DNA-binding domain"/>
    <property type="match status" value="1"/>
</dbReference>
<proteinExistence type="inferred from homology"/>
<dbReference type="PANTHER" id="PTHR30419:SF2">
    <property type="entry name" value="LYSR FAMILY TRANSCRIPTIONAL REGULATOR"/>
    <property type="match status" value="1"/>
</dbReference>
<dbReference type="PROSITE" id="PS50931">
    <property type="entry name" value="HTH_LYSR"/>
    <property type="match status" value="1"/>
</dbReference>
<dbReference type="Proteomes" id="UP000609121">
    <property type="component" value="Unassembled WGS sequence"/>
</dbReference>
<accession>A0A8J6YUI8</accession>
<dbReference type="Pfam" id="PF00126">
    <property type="entry name" value="HTH_1"/>
    <property type="match status" value="1"/>
</dbReference>
<name>A0A8J6YUI8_9RHOB</name>
<keyword evidence="3" id="KW-0238">DNA-binding</keyword>